<dbReference type="GO" id="GO:0003779">
    <property type="term" value="F:actin binding"/>
    <property type="evidence" value="ECO:0007669"/>
    <property type="project" value="InterPro"/>
</dbReference>
<feature type="non-terminal residue" evidence="5">
    <location>
        <position position="1062"/>
    </location>
</feature>
<dbReference type="PANTHER" id="PTHR47102">
    <property type="entry name" value="PROTEIN BNI1"/>
    <property type="match status" value="1"/>
</dbReference>
<accession>U4L8Y0</accession>
<dbReference type="InterPro" id="IPR016024">
    <property type="entry name" value="ARM-type_fold"/>
</dbReference>
<dbReference type="InterPro" id="IPR014768">
    <property type="entry name" value="GBD/FH3_dom"/>
</dbReference>
<dbReference type="FunFam" id="1.25.10.10:FF:000898">
    <property type="entry name" value="Formin BNI1"/>
    <property type="match status" value="1"/>
</dbReference>
<dbReference type="GO" id="GO:0005938">
    <property type="term" value="C:cell cortex"/>
    <property type="evidence" value="ECO:0007669"/>
    <property type="project" value="UniProtKB-ARBA"/>
</dbReference>
<feature type="coiled-coil region" evidence="2">
    <location>
        <begin position="732"/>
        <end position="879"/>
    </location>
</feature>
<feature type="region of interest" description="Disordered" evidence="3">
    <location>
        <begin position="1"/>
        <end position="82"/>
    </location>
</feature>
<dbReference type="Pfam" id="PF06367">
    <property type="entry name" value="Drf_FH3"/>
    <property type="match status" value="1"/>
</dbReference>
<dbReference type="Pfam" id="PF06371">
    <property type="entry name" value="Drf_GBD"/>
    <property type="match status" value="1"/>
</dbReference>
<feature type="region of interest" description="Disordered" evidence="3">
    <location>
        <begin position="143"/>
        <end position="180"/>
    </location>
</feature>
<dbReference type="STRING" id="1076935.U4L8Y0"/>
<dbReference type="SUPFAM" id="SSF48371">
    <property type="entry name" value="ARM repeat"/>
    <property type="match status" value="1"/>
</dbReference>
<gene>
    <name evidence="5" type="ORF">PCON_06166</name>
</gene>
<dbReference type="OrthoDB" id="1104827at2759"/>
<evidence type="ECO:0000256" key="2">
    <source>
        <dbReference type="SAM" id="Coils"/>
    </source>
</evidence>
<feature type="compositionally biased region" description="Pro residues" evidence="3">
    <location>
        <begin position="999"/>
        <end position="1062"/>
    </location>
</feature>
<dbReference type="EMBL" id="HF935298">
    <property type="protein sequence ID" value="CCX06579.1"/>
    <property type="molecule type" value="Genomic_DNA"/>
</dbReference>
<feature type="region of interest" description="Disordered" evidence="3">
    <location>
        <begin position="887"/>
        <end position="1062"/>
    </location>
</feature>
<feature type="compositionally biased region" description="Basic residues" evidence="3">
    <location>
        <begin position="57"/>
        <end position="67"/>
    </location>
</feature>
<evidence type="ECO:0000259" key="4">
    <source>
        <dbReference type="PROSITE" id="PS51232"/>
    </source>
</evidence>
<dbReference type="FunFam" id="1.10.238.150:FF:000003">
    <property type="entry name" value="Cytokinesis protein SepA"/>
    <property type="match status" value="1"/>
</dbReference>
<protein>
    <submittedName>
        <fullName evidence="5">Similar to Cytokinesis protein sepA acc. no. P78621</fullName>
    </submittedName>
</protein>
<dbReference type="PANTHER" id="PTHR47102:SF2">
    <property type="entry name" value="PROTEIN BNI1"/>
    <property type="match status" value="1"/>
</dbReference>
<sequence>MSSGGRESGKSSFFSRNKHKVGAPFNVSRPSASADSHPAGAEEAAAAAAAKSSSKSTRSHHSRHSVSGHRDQSRDTVYGDELNPLNHNAGVVTSIPYDSVAPDLNRQPIPIDYARPISRGDEGRMPHGVLSEITPHSIARLGDFHQYPTIGGPQQEYGHHPGGPRPPPSSSGNSTLSANSYYAPGKEYQAYSNKYANNGSNLTHYPSSSTTSTNARSSESTFSTISSATRSSMISIAPTIQEHMHMPQPTSTQTEFGMERPKDDKIIETMFYELMIKRGYTNLPESAQRQLMAKPISGKWTMIYQDKLTDWQAEQKRKQAALSSGKDLDEDSPQWYVKKIMEGNITAKQLGSLSVSLRTQPIGWVKDFIEAQGQIALTTVLRSINNHGGKNNTGTDAMLDREYDIVKCLKALMNNKYGADDALKHQHCVNALVASLTSPRVTTRKLVSEVLTFLCHWERPHGHTKVLAAMDQVKGYQGETGRFDSWLRIVEVTIDGRGKLGSLVGASEEVRSGGIGMESLLMEYALATLFLINIIASGAEDIHARIHIRAQFKGCGFGRIATKMQGFQYDLIDKQIQKYEEDAAVDYDELLERDGASMLDDIEGDPKDFNDPAAIVDAIMSKIRDSSTQDYFVSSLQHLLLMRDNSSEERLRLFQLVDAILGYVAMDRRLPDMDLKASLNFSVQSLMDKLNTDAEARHALAEAAESRQIAEAAIAERDAMKDQIDLGADGLVAKLKRQLEEQAQVIEIQRRQNDRLKAELEEIKIAHATQMQKSELETRELYLMLREAQDAADQAAVERARQAKKEGRVINEAEEMAKMNGILDRQRLMEKIEKQLERKKTEFKLEGKVWQHIEPSEQLRETRRKMDLLLAEAQQLQKENEIDGDISQVNFSSRKKDRKRKSNKDHSSSESDDEVTYGEDEKVEVVTTPRKIFQYTNVFAELTEVTARKKQKDTANGGADDDEDDEDKSGEEKVKTIEGEPGSAIPDKASIPGGVPGFTGPPPPPPPPPPPGFDGPPPPPPPPPPPGFTGPPPPPPPPPPPGFNGPPPPPPPPPPPGFGGLP</sequence>
<comment type="similarity">
    <text evidence="1">Belongs to the formin homology family. BNI1 subfamily.</text>
</comment>
<dbReference type="PROSITE" id="PS51232">
    <property type="entry name" value="GBD_FH3"/>
    <property type="match status" value="1"/>
</dbReference>
<dbReference type="InterPro" id="IPR011989">
    <property type="entry name" value="ARM-like"/>
</dbReference>
<dbReference type="GO" id="GO:0043332">
    <property type="term" value="C:mating projection tip"/>
    <property type="evidence" value="ECO:0007669"/>
    <property type="project" value="TreeGrafter"/>
</dbReference>
<dbReference type="eggNOG" id="KOG1922">
    <property type="taxonomic scope" value="Eukaryota"/>
</dbReference>
<dbReference type="InterPro" id="IPR051661">
    <property type="entry name" value="Actin_filament_regulator"/>
</dbReference>
<dbReference type="GO" id="GO:1903475">
    <property type="term" value="P:mitotic actomyosin contractile ring assembly"/>
    <property type="evidence" value="ECO:0007669"/>
    <property type="project" value="TreeGrafter"/>
</dbReference>
<evidence type="ECO:0000256" key="1">
    <source>
        <dbReference type="ARBA" id="ARBA00037935"/>
    </source>
</evidence>
<dbReference type="GO" id="GO:0031267">
    <property type="term" value="F:small GTPase binding"/>
    <property type="evidence" value="ECO:0007669"/>
    <property type="project" value="InterPro"/>
</dbReference>
<evidence type="ECO:0000313" key="5">
    <source>
        <dbReference type="EMBL" id="CCX06579.1"/>
    </source>
</evidence>
<dbReference type="Proteomes" id="UP000018144">
    <property type="component" value="Unassembled WGS sequence"/>
</dbReference>
<dbReference type="SMART" id="SM01140">
    <property type="entry name" value="Drf_GBD"/>
    <property type="match status" value="1"/>
</dbReference>
<dbReference type="InterPro" id="IPR010472">
    <property type="entry name" value="FH3_dom"/>
</dbReference>
<dbReference type="AlphaFoldDB" id="U4L8Y0"/>
<evidence type="ECO:0000313" key="6">
    <source>
        <dbReference type="Proteomes" id="UP000018144"/>
    </source>
</evidence>
<dbReference type="InterPro" id="IPR010473">
    <property type="entry name" value="GTPase-bd"/>
</dbReference>
<evidence type="ECO:0000256" key="3">
    <source>
        <dbReference type="SAM" id="MobiDB-lite"/>
    </source>
</evidence>
<dbReference type="OMA" id="FLCHWER"/>
<feature type="region of interest" description="Disordered" evidence="3">
    <location>
        <begin position="202"/>
        <end position="229"/>
    </location>
</feature>
<dbReference type="GO" id="GO:0051017">
    <property type="term" value="P:actin filament bundle assembly"/>
    <property type="evidence" value="ECO:0007669"/>
    <property type="project" value="TreeGrafter"/>
</dbReference>
<keyword evidence="6" id="KW-1185">Reference proteome</keyword>
<feature type="compositionally biased region" description="Basic residues" evidence="3">
    <location>
        <begin position="893"/>
        <end position="903"/>
    </location>
</feature>
<reference evidence="5 6" key="1">
    <citation type="journal article" date="2013" name="PLoS Genet.">
        <title>The genome and development-dependent transcriptomes of Pyronema confluens: a window into fungal evolution.</title>
        <authorList>
            <person name="Traeger S."/>
            <person name="Altegoer F."/>
            <person name="Freitag M."/>
            <person name="Gabaldon T."/>
            <person name="Kempken F."/>
            <person name="Kumar A."/>
            <person name="Marcet-Houben M."/>
            <person name="Poggeler S."/>
            <person name="Stajich J.E."/>
            <person name="Nowrousian M."/>
        </authorList>
    </citation>
    <scope>NUCLEOTIDE SEQUENCE [LARGE SCALE GENOMIC DNA]</scope>
    <source>
        <strain evidence="6">CBS 100304</strain>
        <tissue evidence="5">Vegetative mycelium</tissue>
    </source>
</reference>
<feature type="domain" description="GBD/FH3" evidence="4">
    <location>
        <begin position="259"/>
        <end position="672"/>
    </location>
</feature>
<feature type="region of interest" description="Disordered" evidence="3">
    <location>
        <begin position="238"/>
        <end position="257"/>
    </location>
</feature>
<keyword evidence="2" id="KW-0175">Coiled coil</keyword>
<proteinExistence type="inferred from homology"/>
<dbReference type="SMART" id="SM01139">
    <property type="entry name" value="Drf_FH3"/>
    <property type="match status" value="1"/>
</dbReference>
<dbReference type="Gene3D" id="1.10.238.150">
    <property type="entry name" value="Formin, FH3 diaphanous domain"/>
    <property type="match status" value="1"/>
</dbReference>
<feature type="compositionally biased region" description="Low complexity" evidence="3">
    <location>
        <begin position="207"/>
        <end position="229"/>
    </location>
</feature>
<feature type="compositionally biased region" description="Acidic residues" evidence="3">
    <location>
        <begin position="959"/>
        <end position="969"/>
    </location>
</feature>
<dbReference type="GO" id="GO:0015629">
    <property type="term" value="C:actin cytoskeleton"/>
    <property type="evidence" value="ECO:0007669"/>
    <property type="project" value="UniProtKB-ARBA"/>
</dbReference>
<name>U4L8Y0_PYROM</name>
<organism evidence="5 6">
    <name type="scientific">Pyronema omphalodes (strain CBS 100304)</name>
    <name type="common">Pyronema confluens</name>
    <dbReference type="NCBI Taxonomy" id="1076935"/>
    <lineage>
        <taxon>Eukaryota</taxon>
        <taxon>Fungi</taxon>
        <taxon>Dikarya</taxon>
        <taxon>Ascomycota</taxon>
        <taxon>Pezizomycotina</taxon>
        <taxon>Pezizomycetes</taxon>
        <taxon>Pezizales</taxon>
        <taxon>Pyronemataceae</taxon>
        <taxon>Pyronema</taxon>
    </lineage>
</organism>
<feature type="compositionally biased region" description="Low complexity" evidence="3">
    <location>
        <begin position="36"/>
        <end position="56"/>
    </location>
</feature>
<dbReference type="Gene3D" id="1.25.10.10">
    <property type="entry name" value="Leucine-rich Repeat Variant"/>
    <property type="match status" value="1"/>
</dbReference>
<dbReference type="GO" id="GO:0051016">
    <property type="term" value="P:barbed-end actin filament capping"/>
    <property type="evidence" value="ECO:0007669"/>
    <property type="project" value="TreeGrafter"/>
</dbReference>
<feature type="compositionally biased region" description="Polar residues" evidence="3">
    <location>
        <begin position="1"/>
        <end position="15"/>
    </location>
</feature>
<dbReference type="PRINTS" id="PR01217">
    <property type="entry name" value="PRICHEXTENSN"/>
</dbReference>
<dbReference type="GO" id="GO:0032153">
    <property type="term" value="C:cell division site"/>
    <property type="evidence" value="ECO:0007669"/>
    <property type="project" value="TreeGrafter"/>
</dbReference>